<evidence type="ECO:0000259" key="12">
    <source>
        <dbReference type="Pfam" id="PF08546"/>
    </source>
</evidence>
<comment type="catalytic activity">
    <reaction evidence="9 10">
        <text>(R)-pantoate + NADP(+) = 2-dehydropantoate + NADPH + H(+)</text>
        <dbReference type="Rhea" id="RHEA:16233"/>
        <dbReference type="ChEBI" id="CHEBI:11561"/>
        <dbReference type="ChEBI" id="CHEBI:15378"/>
        <dbReference type="ChEBI" id="CHEBI:15980"/>
        <dbReference type="ChEBI" id="CHEBI:57783"/>
        <dbReference type="ChEBI" id="CHEBI:58349"/>
        <dbReference type="EC" id="1.1.1.169"/>
    </reaction>
</comment>
<evidence type="ECO:0000256" key="8">
    <source>
        <dbReference type="ARBA" id="ARBA00032024"/>
    </source>
</evidence>
<dbReference type="GO" id="GO:0050661">
    <property type="term" value="F:NADP binding"/>
    <property type="evidence" value="ECO:0007669"/>
    <property type="project" value="TreeGrafter"/>
</dbReference>
<keyword evidence="6 10" id="KW-0521">NADP</keyword>
<comment type="similarity">
    <text evidence="2 10">Belongs to the ketopantoate reductase family.</text>
</comment>
<dbReference type="SUPFAM" id="SSF51735">
    <property type="entry name" value="NAD(P)-binding Rossmann-fold domains"/>
    <property type="match status" value="1"/>
</dbReference>
<keyword evidence="7 10" id="KW-0560">Oxidoreductase</keyword>
<dbReference type="Proteomes" id="UP000199075">
    <property type="component" value="Unassembled WGS sequence"/>
</dbReference>
<dbReference type="Gene3D" id="1.10.1040.10">
    <property type="entry name" value="N-(1-d-carboxylethyl)-l-norvaline Dehydrogenase, domain 2"/>
    <property type="match status" value="1"/>
</dbReference>
<evidence type="ECO:0000256" key="5">
    <source>
        <dbReference type="ARBA" id="ARBA00022655"/>
    </source>
</evidence>
<dbReference type="InterPro" id="IPR036291">
    <property type="entry name" value="NAD(P)-bd_dom_sf"/>
</dbReference>
<dbReference type="InterPro" id="IPR003710">
    <property type="entry name" value="ApbA"/>
</dbReference>
<evidence type="ECO:0000313" key="14">
    <source>
        <dbReference type="Proteomes" id="UP000199075"/>
    </source>
</evidence>
<proteinExistence type="inferred from homology"/>
<accession>A0A1H0LAX6</accession>
<dbReference type="EC" id="1.1.1.169" evidence="3 10"/>
<evidence type="ECO:0000256" key="9">
    <source>
        <dbReference type="ARBA" id="ARBA00048793"/>
    </source>
</evidence>
<evidence type="ECO:0000256" key="2">
    <source>
        <dbReference type="ARBA" id="ARBA00007870"/>
    </source>
</evidence>
<dbReference type="EMBL" id="FNIV01000009">
    <property type="protein sequence ID" value="SDO65100.1"/>
    <property type="molecule type" value="Genomic_DNA"/>
</dbReference>
<comment type="pathway">
    <text evidence="1 10">Cofactor biosynthesis; (R)-pantothenate biosynthesis; (R)-pantoate from 3-methyl-2-oxobutanoate: step 2/2.</text>
</comment>
<dbReference type="GO" id="GO:0005737">
    <property type="term" value="C:cytoplasm"/>
    <property type="evidence" value="ECO:0007669"/>
    <property type="project" value="TreeGrafter"/>
</dbReference>
<dbReference type="InterPro" id="IPR013328">
    <property type="entry name" value="6PGD_dom2"/>
</dbReference>
<dbReference type="InterPro" id="IPR013332">
    <property type="entry name" value="KPR_N"/>
</dbReference>
<dbReference type="Pfam" id="PF02558">
    <property type="entry name" value="ApbA"/>
    <property type="match status" value="1"/>
</dbReference>
<evidence type="ECO:0000256" key="10">
    <source>
        <dbReference type="RuleBase" id="RU362068"/>
    </source>
</evidence>
<keyword evidence="5 10" id="KW-0566">Pantothenate biosynthesis</keyword>
<sequence length="303" mass="31902">MAPAPHWIVGPGAIGRLLALRLASAGHEVVMIGRRPLPDHQTLITPEGDALAVKLPTRVAPPDEAPCVVHLTTKAYAAETAFAGLAARLDAASPLVLWQNGFTAQPRLTDRHPGPVLCATTTEGAFVEDDRRVVHAGHGETALGALDGRHTELAASLAVTLGAAGLPTSAVPDIRRRLWQKLAVNAAINPLVAYHRVRNGELRDPCYRDEVEAVIVEVAAVMAAEGVTPPQGDGLAGWRALIWKVVTATAGNRASMLQDVLADRPTEHEAILGPLLEAATRHGLATPVLAELARRLAETSPGC</sequence>
<evidence type="ECO:0000313" key="13">
    <source>
        <dbReference type="EMBL" id="SDO65100.1"/>
    </source>
</evidence>
<dbReference type="GO" id="GO:0015940">
    <property type="term" value="P:pantothenate biosynthetic process"/>
    <property type="evidence" value="ECO:0007669"/>
    <property type="project" value="UniProtKB-UniPathway"/>
</dbReference>
<feature type="domain" description="Ketopantoate reductase C-terminal" evidence="12">
    <location>
        <begin position="173"/>
        <end position="295"/>
    </location>
</feature>
<organism evidence="13 14">
    <name type="scientific">Halomonas shengliensis</name>
    <dbReference type="NCBI Taxonomy" id="419597"/>
    <lineage>
        <taxon>Bacteria</taxon>
        <taxon>Pseudomonadati</taxon>
        <taxon>Pseudomonadota</taxon>
        <taxon>Gammaproteobacteria</taxon>
        <taxon>Oceanospirillales</taxon>
        <taxon>Halomonadaceae</taxon>
        <taxon>Halomonas</taxon>
    </lineage>
</organism>
<protein>
    <recommendedName>
        <fullName evidence="4 10">2-dehydropantoate 2-reductase</fullName>
        <ecNumber evidence="3 10">1.1.1.169</ecNumber>
    </recommendedName>
    <alternativeName>
        <fullName evidence="8 10">Ketopantoate reductase</fullName>
    </alternativeName>
</protein>
<dbReference type="STRING" id="419597.SAMN04487957_10970"/>
<dbReference type="PANTHER" id="PTHR43765:SF2">
    <property type="entry name" value="2-DEHYDROPANTOATE 2-REDUCTASE"/>
    <property type="match status" value="1"/>
</dbReference>
<evidence type="ECO:0000259" key="11">
    <source>
        <dbReference type="Pfam" id="PF02558"/>
    </source>
</evidence>
<dbReference type="RefSeq" id="WP_089680064.1">
    <property type="nucleotide sequence ID" value="NZ_FNIV01000009.1"/>
</dbReference>
<dbReference type="OrthoDB" id="6530772at2"/>
<name>A0A1H0LAX6_9GAMM</name>
<dbReference type="GO" id="GO:0008677">
    <property type="term" value="F:2-dehydropantoate 2-reductase activity"/>
    <property type="evidence" value="ECO:0007669"/>
    <property type="project" value="UniProtKB-EC"/>
</dbReference>
<evidence type="ECO:0000256" key="6">
    <source>
        <dbReference type="ARBA" id="ARBA00022857"/>
    </source>
</evidence>
<dbReference type="PANTHER" id="PTHR43765">
    <property type="entry name" value="2-DEHYDROPANTOATE 2-REDUCTASE-RELATED"/>
    <property type="match status" value="1"/>
</dbReference>
<evidence type="ECO:0000256" key="3">
    <source>
        <dbReference type="ARBA" id="ARBA00013014"/>
    </source>
</evidence>
<dbReference type="Pfam" id="PF08546">
    <property type="entry name" value="ApbA_C"/>
    <property type="match status" value="1"/>
</dbReference>
<dbReference type="Gene3D" id="3.40.50.720">
    <property type="entry name" value="NAD(P)-binding Rossmann-like Domain"/>
    <property type="match status" value="1"/>
</dbReference>
<dbReference type="InterPro" id="IPR013752">
    <property type="entry name" value="KPA_reductase"/>
</dbReference>
<gene>
    <name evidence="13" type="ORF">SAMN04487957_10970</name>
</gene>
<keyword evidence="14" id="KW-1185">Reference proteome</keyword>
<dbReference type="NCBIfam" id="TIGR00745">
    <property type="entry name" value="apbA_panE"/>
    <property type="match status" value="1"/>
</dbReference>
<comment type="function">
    <text evidence="10">Catalyzes the NADPH-dependent reduction of ketopantoate into pantoic acid.</text>
</comment>
<dbReference type="SUPFAM" id="SSF48179">
    <property type="entry name" value="6-phosphogluconate dehydrogenase C-terminal domain-like"/>
    <property type="match status" value="1"/>
</dbReference>
<dbReference type="InterPro" id="IPR050838">
    <property type="entry name" value="Ketopantoate_reductase"/>
</dbReference>
<evidence type="ECO:0000256" key="7">
    <source>
        <dbReference type="ARBA" id="ARBA00023002"/>
    </source>
</evidence>
<evidence type="ECO:0000256" key="1">
    <source>
        <dbReference type="ARBA" id="ARBA00004994"/>
    </source>
</evidence>
<dbReference type="AlphaFoldDB" id="A0A1H0LAX6"/>
<dbReference type="InterPro" id="IPR008927">
    <property type="entry name" value="6-PGluconate_DH-like_C_sf"/>
</dbReference>
<dbReference type="UniPathway" id="UPA00028">
    <property type="reaction ID" value="UER00004"/>
</dbReference>
<reference evidence="14" key="1">
    <citation type="submission" date="2016-10" db="EMBL/GenBank/DDBJ databases">
        <authorList>
            <person name="Varghese N."/>
            <person name="Submissions S."/>
        </authorList>
    </citation>
    <scope>NUCLEOTIDE SEQUENCE [LARGE SCALE GENOMIC DNA]</scope>
    <source>
        <strain evidence="14">CGMCC 1.6444</strain>
    </source>
</reference>
<feature type="domain" description="Ketopantoate reductase N-terminal" evidence="11">
    <location>
        <begin position="8"/>
        <end position="147"/>
    </location>
</feature>
<evidence type="ECO:0000256" key="4">
    <source>
        <dbReference type="ARBA" id="ARBA00019465"/>
    </source>
</evidence>